<comment type="catalytic activity">
    <reaction evidence="1">
        <text>Endohydrolysis of (1-&gt;4)-beta-D-glucosidic linkages in cellulose, lichenin and cereal beta-D-glucans.</text>
        <dbReference type="EC" id="3.2.1.4"/>
    </reaction>
</comment>
<keyword evidence="7" id="KW-0326">Glycosidase</keyword>
<feature type="region of interest" description="Disordered" evidence="9">
    <location>
        <begin position="1"/>
        <end position="42"/>
    </location>
</feature>
<feature type="transmembrane region" description="Helical" evidence="10">
    <location>
        <begin position="812"/>
        <end position="835"/>
    </location>
</feature>
<dbReference type="Proteomes" id="UP000054498">
    <property type="component" value="Unassembled WGS sequence"/>
</dbReference>
<feature type="transmembrane region" description="Helical" evidence="10">
    <location>
        <begin position="538"/>
        <end position="560"/>
    </location>
</feature>
<keyword evidence="8" id="KW-0624">Polysaccharide degradation</keyword>
<gene>
    <name evidence="12" type="ORF">MNEG_1768</name>
</gene>
<evidence type="ECO:0000256" key="10">
    <source>
        <dbReference type="SAM" id="Phobius"/>
    </source>
</evidence>
<feature type="transmembrane region" description="Helical" evidence="10">
    <location>
        <begin position="766"/>
        <end position="787"/>
    </location>
</feature>
<dbReference type="GO" id="GO:0008810">
    <property type="term" value="F:cellulase activity"/>
    <property type="evidence" value="ECO:0007669"/>
    <property type="project" value="UniProtKB-EC"/>
</dbReference>
<dbReference type="Gene3D" id="3.90.550.10">
    <property type="entry name" value="Spore Coat Polysaccharide Biosynthesis Protein SpsA, Chain A"/>
    <property type="match status" value="1"/>
</dbReference>
<feature type="region of interest" description="Disordered" evidence="9">
    <location>
        <begin position="652"/>
        <end position="677"/>
    </location>
</feature>
<feature type="compositionally biased region" description="Low complexity" evidence="9">
    <location>
        <begin position="30"/>
        <end position="42"/>
    </location>
</feature>
<dbReference type="SUPFAM" id="SSF53448">
    <property type="entry name" value="Nucleotide-diphospho-sugar transferases"/>
    <property type="match status" value="1"/>
</dbReference>
<keyword evidence="6" id="KW-0119">Carbohydrate metabolism</keyword>
<dbReference type="EC" id="3.2.1.4" evidence="3"/>
<dbReference type="SUPFAM" id="SSF48208">
    <property type="entry name" value="Six-hairpin glycosidases"/>
    <property type="match status" value="1"/>
</dbReference>
<evidence type="ECO:0000259" key="11">
    <source>
        <dbReference type="Pfam" id="PF00759"/>
    </source>
</evidence>
<keyword evidence="10" id="KW-1133">Transmembrane helix</keyword>
<reference evidence="12 13" key="1">
    <citation type="journal article" date="2013" name="BMC Genomics">
        <title>Reconstruction of the lipid metabolism for the microalga Monoraphidium neglectum from its genome sequence reveals characteristics suitable for biofuel production.</title>
        <authorList>
            <person name="Bogen C."/>
            <person name="Al-Dilaimi A."/>
            <person name="Albersmeier A."/>
            <person name="Wichmann J."/>
            <person name="Grundmann M."/>
            <person name="Rupp O."/>
            <person name="Lauersen K.J."/>
            <person name="Blifernez-Klassen O."/>
            <person name="Kalinowski J."/>
            <person name="Goesmann A."/>
            <person name="Mussgnug J.H."/>
            <person name="Kruse O."/>
        </authorList>
    </citation>
    <scope>NUCLEOTIDE SEQUENCE [LARGE SCALE GENOMIC DNA]</scope>
    <source>
        <strain evidence="12 13">SAG 48.87</strain>
    </source>
</reference>
<feature type="region of interest" description="Disordered" evidence="9">
    <location>
        <begin position="208"/>
        <end position="228"/>
    </location>
</feature>
<keyword evidence="5" id="KW-0136">Cellulose degradation</keyword>
<keyword evidence="10" id="KW-0812">Transmembrane</keyword>
<evidence type="ECO:0000256" key="8">
    <source>
        <dbReference type="ARBA" id="ARBA00023326"/>
    </source>
</evidence>
<sequence>MLADASQDGAGVWPGRQRTRASASERVIDNPDSANSSADGAAAQMLLNQPLTATQPAVLGQGTAGATAPAQGPFPRPPDKLRAVTPVVVFAPDAAPGFAGGGCRHNDHHHDTFGFVGTIRASLFGGEEVEPGALTEDELEGLDAQLAAAQELLRRAGLDPSAHPERAAASAAAAAQPGRSAWAEGRQEKAGGDAAALGGAPASVLSGWRPPRPSPLGGGAGAGPEVQAAPKAPGTVLLRRAAALLDRDDGDAGRREWTRAAARRGHWYGWLVLAVELVGVTAVLPYGLLLVLHTASAHTPGLPPDNGRWLLPPEKHFSVHVLVPCYKESVATVAATLKGALDAHLPPGCRRTVYLCDDGKDPQKEELVAALGPEARYITGRERAQGEINGKSANLNNALRNVIFEGRAAADIPQSEVFNNSNAQFWELVLPGCDALGYVACTGTNFCIRAAALAAVGWFPEYTITEGGWGDNVGTSGPGCTRVLFSRRCPLFRRGLSPLHRLLYTNGTWSYFANVATSVIFGLIPFNSLVLGLHPCTFSVHFAAASMLHLVTGQLLTGFCREPGQMRSMWLAAVSNHVLCFTFLKAIVNTLLSQMGLKGRSGFKATDKKAPPPGVARLVIQDALERLRAFSVAAGTLLGRAVHGATRTLTLRRRGGQSGTDPPAPAWPPGGGGMAGLLPSPRFGTARTATAALRAAGSTVGPDGSCVVTARQVTVAVDKGATTSTLFRGDGAPHGGSEDGGAHGKQGRFAWLRANLDTMGGVLDPWWLLTSLAVSVFALVAGAYQAARPGGALNAWRAETLLQALAAGHLDAFQLLALCWAAYNALPPALFFVYICSRGRPLRWAVAAAHAASALLAAAAVVCLWLLIPNFYSLTAAMPPVAGFLDAMRAAGPLPLEAAAAYPWLDAVLPSDGGLGDVVPGGFYSDGATFIKSTLPQAWAVALIAWGLVEFPRGYQKAGITLRVESTLRFGVDYLMACHDPNQGTLVVQVGDPADYAVGTNSSWGGLDNRPGNRPPYRISNSSLGGAEVAASAAAALAAASVALRPSDPVYAARTLARAGQLLALARQLRVRSNATYCAVLDCSAGGPSAGAGGGGGSGVRGAYPSSSVDDDLAWASAWLYKATGDPEHLADAQASLKLHWQREAAWGSAAYYSTSYDSGPAFGAAVLLAGAVPRAERRDFQRPILLLLRGWMLGKNEFADVTQLTPRGLRWMGPEPLPSAAGQAMLALLAARGGAEGLELEQRLQTNVRCFAHGQITYILGGSTGPERSFIAGVGTAPPTRPQHRLAACPDSGGAPCNIAAPEPNPHALTGALVVGPDARDAFSDDRSSPQSRVGLHYNAPLLGALAGLVHMGVAAGHCQGGRGFVQSEALPYAP</sequence>
<organism evidence="12 13">
    <name type="scientific">Monoraphidium neglectum</name>
    <dbReference type="NCBI Taxonomy" id="145388"/>
    <lineage>
        <taxon>Eukaryota</taxon>
        <taxon>Viridiplantae</taxon>
        <taxon>Chlorophyta</taxon>
        <taxon>core chlorophytes</taxon>
        <taxon>Chlorophyceae</taxon>
        <taxon>CS clade</taxon>
        <taxon>Sphaeropleales</taxon>
        <taxon>Selenastraceae</taxon>
        <taxon>Monoraphidium</taxon>
    </lineage>
</organism>
<feature type="transmembrane region" description="Helical" evidence="10">
    <location>
        <begin position="267"/>
        <end position="292"/>
    </location>
</feature>
<dbReference type="InterPro" id="IPR008928">
    <property type="entry name" value="6-hairpin_glycosidase_sf"/>
</dbReference>
<dbReference type="EMBL" id="KK100403">
    <property type="protein sequence ID" value="KIZ06190.1"/>
    <property type="molecule type" value="Genomic_DNA"/>
</dbReference>
<dbReference type="OrthoDB" id="540005at2759"/>
<dbReference type="InterPro" id="IPR029044">
    <property type="entry name" value="Nucleotide-diphossugar_trans"/>
</dbReference>
<feature type="transmembrane region" description="Helical" evidence="10">
    <location>
        <begin position="847"/>
        <end position="868"/>
    </location>
</feature>
<evidence type="ECO:0000256" key="7">
    <source>
        <dbReference type="ARBA" id="ARBA00023295"/>
    </source>
</evidence>
<proteinExistence type="inferred from homology"/>
<dbReference type="PANTHER" id="PTHR22298">
    <property type="entry name" value="ENDO-1,4-BETA-GLUCANASE"/>
    <property type="match status" value="1"/>
</dbReference>
<evidence type="ECO:0000256" key="3">
    <source>
        <dbReference type="ARBA" id="ARBA00012601"/>
    </source>
</evidence>
<dbReference type="Gene3D" id="1.50.10.10">
    <property type="match status" value="1"/>
</dbReference>
<keyword evidence="4" id="KW-0378">Hydrolase</keyword>
<evidence type="ECO:0000256" key="6">
    <source>
        <dbReference type="ARBA" id="ARBA00023277"/>
    </source>
</evidence>
<keyword evidence="10" id="KW-0472">Membrane</keyword>
<evidence type="ECO:0000256" key="2">
    <source>
        <dbReference type="ARBA" id="ARBA00007072"/>
    </source>
</evidence>
<name>A0A0D2MUI1_9CHLO</name>
<protein>
    <recommendedName>
        <fullName evidence="3">cellulase</fullName>
        <ecNumber evidence="3">3.2.1.4</ecNumber>
    </recommendedName>
</protein>
<feature type="domain" description="Glycoside hydrolase family 9" evidence="11">
    <location>
        <begin position="891"/>
        <end position="1347"/>
    </location>
</feature>
<dbReference type="GO" id="GO:0030245">
    <property type="term" value="P:cellulose catabolic process"/>
    <property type="evidence" value="ECO:0007669"/>
    <property type="project" value="UniProtKB-KW"/>
</dbReference>
<dbReference type="GeneID" id="25734646"/>
<evidence type="ECO:0000256" key="5">
    <source>
        <dbReference type="ARBA" id="ARBA00023001"/>
    </source>
</evidence>
<keyword evidence="13" id="KW-1185">Reference proteome</keyword>
<feature type="region of interest" description="Disordered" evidence="9">
    <location>
        <begin position="159"/>
        <end position="196"/>
    </location>
</feature>
<feature type="compositionally biased region" description="Low complexity" evidence="9">
    <location>
        <begin position="167"/>
        <end position="183"/>
    </location>
</feature>
<dbReference type="STRING" id="145388.A0A0D2MUI1"/>
<evidence type="ECO:0000313" key="12">
    <source>
        <dbReference type="EMBL" id="KIZ06190.1"/>
    </source>
</evidence>
<dbReference type="InterPro" id="IPR012341">
    <property type="entry name" value="6hp_glycosidase-like_sf"/>
</dbReference>
<dbReference type="InterPro" id="IPR001701">
    <property type="entry name" value="Glyco_hydro_9"/>
</dbReference>
<accession>A0A0D2MUI1</accession>
<dbReference type="KEGG" id="mng:MNEG_1768"/>
<dbReference type="RefSeq" id="XP_013905209.1">
    <property type="nucleotide sequence ID" value="XM_014049755.1"/>
</dbReference>
<evidence type="ECO:0000256" key="9">
    <source>
        <dbReference type="SAM" id="MobiDB-lite"/>
    </source>
</evidence>
<evidence type="ECO:0000256" key="4">
    <source>
        <dbReference type="ARBA" id="ARBA00022801"/>
    </source>
</evidence>
<feature type="transmembrane region" description="Helical" evidence="10">
    <location>
        <begin position="502"/>
        <end position="526"/>
    </location>
</feature>
<dbReference type="Pfam" id="PF00759">
    <property type="entry name" value="Glyco_hydro_9"/>
    <property type="match status" value="1"/>
</dbReference>
<comment type="similarity">
    <text evidence="2">Belongs to the glycosyl hydrolase 9 (cellulase E) family.</text>
</comment>
<evidence type="ECO:0000313" key="13">
    <source>
        <dbReference type="Proteomes" id="UP000054498"/>
    </source>
</evidence>
<evidence type="ECO:0000256" key="1">
    <source>
        <dbReference type="ARBA" id="ARBA00000966"/>
    </source>
</evidence>